<proteinExistence type="predicted"/>
<organism evidence="1 2">
    <name type="scientific">Imshaugia aleurites</name>
    <dbReference type="NCBI Taxonomy" id="172621"/>
    <lineage>
        <taxon>Eukaryota</taxon>
        <taxon>Fungi</taxon>
        <taxon>Dikarya</taxon>
        <taxon>Ascomycota</taxon>
        <taxon>Pezizomycotina</taxon>
        <taxon>Lecanoromycetes</taxon>
        <taxon>OSLEUM clade</taxon>
        <taxon>Lecanoromycetidae</taxon>
        <taxon>Lecanorales</taxon>
        <taxon>Lecanorineae</taxon>
        <taxon>Parmeliaceae</taxon>
        <taxon>Imshaugia</taxon>
    </lineage>
</organism>
<reference evidence="1" key="1">
    <citation type="submission" date="2021-03" db="EMBL/GenBank/DDBJ databases">
        <authorList>
            <person name="Tagirdzhanova G."/>
        </authorList>
    </citation>
    <scope>NUCLEOTIDE SEQUENCE</scope>
</reference>
<evidence type="ECO:0000313" key="1">
    <source>
        <dbReference type="EMBL" id="CAF9920799.1"/>
    </source>
</evidence>
<keyword evidence="2" id="KW-1185">Reference proteome</keyword>
<sequence length="198" mass="21793">MAAPTPKTTYPTFSAIYTHILTLPPPLTPPAKPTSPALTPHISALSLHPTLEAALHILNNDLPSAHFLVRHMQAPPAHEGMFLHGILHRIEGDYENARAWYGNVAGSAVFEEVWGGGGEEEARGFIGRVEGFVKRAEGEKEVLGEESLREIKAVVEYCRRKFGEEEVLDATGAWVKPGEEHRRMGEEMVSGGEGFRKF</sequence>
<gene>
    <name evidence="1" type="ORF">IMSHALPRED_005005</name>
</gene>
<protein>
    <submittedName>
        <fullName evidence="1">Uncharacterized protein</fullName>
    </submittedName>
</protein>
<name>A0A8H3IP45_9LECA</name>
<dbReference type="AlphaFoldDB" id="A0A8H3IP45"/>
<dbReference type="EMBL" id="CAJPDT010000026">
    <property type="protein sequence ID" value="CAF9920799.1"/>
    <property type="molecule type" value="Genomic_DNA"/>
</dbReference>
<dbReference type="OrthoDB" id="2306919at2759"/>
<comment type="caution">
    <text evidence="1">The sequence shown here is derived from an EMBL/GenBank/DDBJ whole genome shotgun (WGS) entry which is preliminary data.</text>
</comment>
<dbReference type="Proteomes" id="UP000664534">
    <property type="component" value="Unassembled WGS sequence"/>
</dbReference>
<evidence type="ECO:0000313" key="2">
    <source>
        <dbReference type="Proteomes" id="UP000664534"/>
    </source>
</evidence>
<accession>A0A8H3IP45</accession>